<dbReference type="RefSeq" id="WP_168881197.1">
    <property type="nucleotide sequence ID" value="NZ_JABAIL010000001.1"/>
</dbReference>
<dbReference type="InterPro" id="IPR001296">
    <property type="entry name" value="Glyco_trans_1"/>
</dbReference>
<accession>A0A7X8XUM4</accession>
<keyword evidence="1" id="KW-0812">Transmembrane</keyword>
<keyword evidence="4" id="KW-1185">Reference proteome</keyword>
<dbReference type="PANTHER" id="PTHR45947:SF3">
    <property type="entry name" value="SULFOQUINOVOSYL TRANSFERASE SQD2"/>
    <property type="match status" value="1"/>
</dbReference>
<dbReference type="Proteomes" id="UP000585050">
    <property type="component" value="Unassembled WGS sequence"/>
</dbReference>
<dbReference type="InterPro" id="IPR050194">
    <property type="entry name" value="Glycosyltransferase_grp1"/>
</dbReference>
<dbReference type="AlphaFoldDB" id="A0A7X8XUM4"/>
<sequence length="372" mass="43078">MYKPKVFLSYDFFSPAFKAGGPIQSCSNLVQLLENDVDFFIYTTCYDLDGKKLNIKKNQWVEFEHKSRVFYADKNFQQYKIIYNLIKKSSADIIYIQGIFSLVYTIYPLMAAIFLKKKVIVAPRGMLQKGALALKSTKKKLYLAILRPFFKKKNISWHATDKVEKEDIEKYIGNGKKVDIISNIPRLSNKLTSNKKENDRLKLITISLIARKKNHILIINSLKNLKLNITYDIFGPIKESEYYYELKRAISNLPTNIKVNFKGSITPQEVDLKLQSYDLFILPTFGENFGHAIFEALSNGIPICISKNTPWQNLGNAGYTLDLETSIWENTLLKLAHETNKQWLTRKESARTLACNFIESAHFREKYLDLFN</sequence>
<dbReference type="PANTHER" id="PTHR45947">
    <property type="entry name" value="SULFOQUINOVOSYL TRANSFERASE SQD2"/>
    <property type="match status" value="1"/>
</dbReference>
<evidence type="ECO:0000313" key="4">
    <source>
        <dbReference type="Proteomes" id="UP000585050"/>
    </source>
</evidence>
<dbReference type="SUPFAM" id="SSF53756">
    <property type="entry name" value="UDP-Glycosyltransferase/glycogen phosphorylase"/>
    <property type="match status" value="1"/>
</dbReference>
<keyword evidence="1" id="KW-1133">Transmembrane helix</keyword>
<dbReference type="EMBL" id="JABAIL010000001">
    <property type="protein sequence ID" value="NLR90498.1"/>
    <property type="molecule type" value="Genomic_DNA"/>
</dbReference>
<dbReference type="Pfam" id="PF00534">
    <property type="entry name" value="Glycos_transf_1"/>
    <property type="match status" value="1"/>
</dbReference>
<keyword evidence="1" id="KW-0472">Membrane</keyword>
<evidence type="ECO:0000256" key="1">
    <source>
        <dbReference type="SAM" id="Phobius"/>
    </source>
</evidence>
<name>A0A7X8XUM4_9BACT</name>
<evidence type="ECO:0000313" key="3">
    <source>
        <dbReference type="EMBL" id="NLR90498.1"/>
    </source>
</evidence>
<protein>
    <submittedName>
        <fullName evidence="3">Glycosyltransferase</fullName>
    </submittedName>
</protein>
<dbReference type="GO" id="GO:0016757">
    <property type="term" value="F:glycosyltransferase activity"/>
    <property type="evidence" value="ECO:0007669"/>
    <property type="project" value="InterPro"/>
</dbReference>
<feature type="domain" description="Glycosyl transferase family 1" evidence="2">
    <location>
        <begin position="193"/>
        <end position="307"/>
    </location>
</feature>
<proteinExistence type="predicted"/>
<gene>
    <name evidence="3" type="ORF">HGP29_04735</name>
</gene>
<reference evidence="3 4" key="1">
    <citation type="submission" date="2020-04" db="EMBL/GenBank/DDBJ databases">
        <title>Flammeovirga sp. SR4, a novel species isolated from seawater.</title>
        <authorList>
            <person name="Wang X."/>
        </authorList>
    </citation>
    <scope>NUCLEOTIDE SEQUENCE [LARGE SCALE GENOMIC DNA]</scope>
    <source>
        <strain evidence="3 4">SR4</strain>
    </source>
</reference>
<organism evidence="3 4">
    <name type="scientific">Flammeovirga agarivorans</name>
    <dbReference type="NCBI Taxonomy" id="2726742"/>
    <lineage>
        <taxon>Bacteria</taxon>
        <taxon>Pseudomonadati</taxon>
        <taxon>Bacteroidota</taxon>
        <taxon>Cytophagia</taxon>
        <taxon>Cytophagales</taxon>
        <taxon>Flammeovirgaceae</taxon>
        <taxon>Flammeovirga</taxon>
    </lineage>
</organism>
<feature type="transmembrane region" description="Helical" evidence="1">
    <location>
        <begin position="93"/>
        <end position="115"/>
    </location>
</feature>
<comment type="caution">
    <text evidence="3">The sequence shown here is derived from an EMBL/GenBank/DDBJ whole genome shotgun (WGS) entry which is preliminary data.</text>
</comment>
<evidence type="ECO:0000259" key="2">
    <source>
        <dbReference type="Pfam" id="PF00534"/>
    </source>
</evidence>
<dbReference type="Gene3D" id="3.40.50.2000">
    <property type="entry name" value="Glycogen Phosphorylase B"/>
    <property type="match status" value="2"/>
</dbReference>
<keyword evidence="3" id="KW-0808">Transferase</keyword>